<evidence type="ECO:0000256" key="9">
    <source>
        <dbReference type="SAM" id="Coils"/>
    </source>
</evidence>
<feature type="transmembrane region" description="Helical" evidence="11">
    <location>
        <begin position="1282"/>
        <end position="1301"/>
    </location>
</feature>
<evidence type="ECO:0000256" key="2">
    <source>
        <dbReference type="ARBA" id="ARBA00022448"/>
    </source>
</evidence>
<feature type="transmembrane region" description="Helical" evidence="11">
    <location>
        <begin position="1065"/>
        <end position="1088"/>
    </location>
</feature>
<dbReference type="GO" id="GO:0016887">
    <property type="term" value="F:ATP hydrolysis activity"/>
    <property type="evidence" value="ECO:0007669"/>
    <property type="project" value="InterPro"/>
</dbReference>
<organism evidence="14 15">
    <name type="scientific">Gymnopilus dilepis</name>
    <dbReference type="NCBI Taxonomy" id="231916"/>
    <lineage>
        <taxon>Eukaryota</taxon>
        <taxon>Fungi</taxon>
        <taxon>Dikarya</taxon>
        <taxon>Basidiomycota</taxon>
        <taxon>Agaricomycotina</taxon>
        <taxon>Agaricomycetes</taxon>
        <taxon>Agaricomycetidae</taxon>
        <taxon>Agaricales</taxon>
        <taxon>Agaricineae</taxon>
        <taxon>Hymenogastraceae</taxon>
        <taxon>Gymnopilus</taxon>
    </lineage>
</organism>
<evidence type="ECO:0000259" key="13">
    <source>
        <dbReference type="PROSITE" id="PS50929"/>
    </source>
</evidence>
<feature type="transmembrane region" description="Helical" evidence="11">
    <location>
        <begin position="169"/>
        <end position="188"/>
    </location>
</feature>
<feature type="transmembrane region" description="Helical" evidence="11">
    <location>
        <begin position="612"/>
        <end position="634"/>
    </location>
</feature>
<keyword evidence="7 11" id="KW-1133">Transmembrane helix</keyword>
<evidence type="ECO:0000256" key="1">
    <source>
        <dbReference type="ARBA" id="ARBA00004141"/>
    </source>
</evidence>
<dbReference type="PROSITE" id="PS00211">
    <property type="entry name" value="ABC_TRANSPORTER_1"/>
    <property type="match status" value="1"/>
</dbReference>
<evidence type="ECO:0000313" key="14">
    <source>
        <dbReference type="EMBL" id="PPQ97412.1"/>
    </source>
</evidence>
<dbReference type="STRING" id="231916.A0A409Y350"/>
<feature type="domain" description="ABC transmembrane type-1" evidence="13">
    <location>
        <begin position="1026"/>
        <end position="1305"/>
    </location>
</feature>
<protein>
    <recommendedName>
        <fullName evidence="16">P-loop containing nucleoside triphosphate hydrolase protein</fullName>
    </recommendedName>
</protein>
<dbReference type="InterPro" id="IPR011527">
    <property type="entry name" value="ABC1_TM_dom"/>
</dbReference>
<dbReference type="CDD" id="cd18596">
    <property type="entry name" value="ABC_6TM_VMR1_D1_like"/>
    <property type="match status" value="1"/>
</dbReference>
<sequence>MDSRAIPLIFAYISVLWQVIRGTSQLIREYAISSASPNPDSSTGIGKWERLKARVRSYGGYTVYGFMIARFFGAWGLVYLAIISSKQECHGGFGYYPFFDLCESQYLTCAFAMAAAMATAALLSRSLSDRATTHLNLLMLITLGLYAYRDIWPLATYNLKPVDIAEGNILWVKIGIVALMGVVIPVCIPDSYVPVDPEHPMPVPGRELVDPWISKLTYTYLDSVIIAANRVAHLSFDQLPALLDVDHAAHLIKDAFRYIDPFQSAKRRHIFWGLLYYFRHEHIVMGLCLVITSICSFASPLGINKVLEYLETDGENATIKPWLWILIIFLGAIIRSTAEHWNLYLQTVVLVRIQALLTQLVFEHSLRIRLKAEASGSEDKAATSGTSTPKTVDMAEESSRAATPSPDLEHESSDGERDGYQARDENETQSTSTVVGPSRDASQATLTPLVSRSGSVKGKSKADTKGVQTPAEDPKKKSKDAENLLGRINNLVTSDLDAIVDGTTFLTFVFYVPLQIVLSIIFLWVLLGWSALVGLFATFAASPLAGLIAKKMQDLQVIKMKKTDARVQTITEAIGVIRMVKLFGWENKMTGKIEEKREDELKWLWKVKSLGVWNGGVSSFIPTLAMFLTFMTYTVIMKEELNPSKIFSSITVFSILREQLGRLVWQMNMLIQSKVSLDRISNFLQDTELLDQFAQSTQDPVGTLPPSDEERSSDIGFRNATFSWSVEEGDGSLTPSSRNFRLHIDGELLFKRDCINMIIGPTGSGKTSILMALLGEMHFLPSQADSWFNLPRRGGVAYAAQESWVQSATIKENIIFGAPYDEERYKKGKSFWLVLCVVMIRQCALEKDLELFDAGDNTEVGERGLTLSGGQKARVTLARAIYSDAEIILLDDVLAALDVHTSAWIVEKCFRGNLVKGRTILLVTHNIALVGPIAGFVISLGLDGSVQSQASDFSTLLENDERLASEVEEEKKALEESKEEAPAEVRPTSDGKLVVAEEIQEGHVTWKSINLLLTGLGGRHPFLFLLAIAGGLSLSTVIITGLPWFLGVWGTQYEHHAPSEVPLSYYLGVFFSIILAHFVVTMILHFFFNYRMVVASRTIHRKLVDSIFYSTFRWLDETPTARIIARCTQDIRQIDTNVASTGFWVIDMTLSAMIKLGAIVLFTPIFIIPGLVVAAVGTLLGNLYLKAQLSIKREMSNARSPLLAHFNASIHGIVSIRAYGAQQAFRLESYKRIDHYSRIARTSWNVNRWVGLRMDYVGATFIASLAFYQVYVQSVSAANTGFSLNMAASFCMFIFFLIRIYNSFEVESNSLERVQAYLDIDHEPKPTETGQPPAAWPTSGDLRVENLSARYSQTGPRVLHNVSFHINSGERIGVVGRTGSGKSSLTLALLRCIITEGKVYYDGIATDSINLDALRSHITIIPQTPELLSGTLRQNLDPFEQNDDATLNDALRAAGLFSLQEEAGEARLTLESKIAGGGSNLSVGQRQIIALARAMVRGSKLLILDEGCFHFSITDIRHRFVLSSLGKEKTITDRILADYKTDAIIQRTLRSQLGKDVTVITVAHRLQTIMDADKIMVLDNGRIVEFDSPKVLLKKEKGALRALVDGSGDKELLYQLAEGSRQ</sequence>
<dbReference type="InterPro" id="IPR027417">
    <property type="entry name" value="P-loop_NTPase"/>
</dbReference>
<evidence type="ECO:0000256" key="8">
    <source>
        <dbReference type="ARBA" id="ARBA00023136"/>
    </source>
</evidence>
<dbReference type="FunFam" id="1.20.1560.10:FF:000013">
    <property type="entry name" value="ABC transporter C family member 2"/>
    <property type="match status" value="1"/>
</dbReference>
<feature type="coiled-coil region" evidence="9">
    <location>
        <begin position="957"/>
        <end position="984"/>
    </location>
</feature>
<dbReference type="Gene3D" id="3.40.50.300">
    <property type="entry name" value="P-loop containing nucleotide triphosphate hydrolases"/>
    <property type="match status" value="2"/>
</dbReference>
<dbReference type="SUPFAM" id="SSF52540">
    <property type="entry name" value="P-loop containing nucleoside triphosphate hydrolases"/>
    <property type="match status" value="2"/>
</dbReference>
<dbReference type="GO" id="GO:0005524">
    <property type="term" value="F:ATP binding"/>
    <property type="evidence" value="ECO:0007669"/>
    <property type="project" value="UniProtKB-KW"/>
</dbReference>
<feature type="transmembrane region" description="Helical" evidence="11">
    <location>
        <begin position="104"/>
        <end position="124"/>
    </location>
</feature>
<feature type="compositionally biased region" description="Polar residues" evidence="10">
    <location>
        <begin position="428"/>
        <end position="448"/>
    </location>
</feature>
<keyword evidence="4" id="KW-0677">Repeat</keyword>
<keyword evidence="9" id="KW-0175">Coiled coil</keyword>
<name>A0A409Y350_9AGAR</name>
<dbReference type="SUPFAM" id="SSF90123">
    <property type="entry name" value="ABC transporter transmembrane region"/>
    <property type="match status" value="2"/>
</dbReference>
<reference evidence="14 15" key="1">
    <citation type="journal article" date="2018" name="Evol. Lett.">
        <title>Horizontal gene cluster transfer increased hallucinogenic mushroom diversity.</title>
        <authorList>
            <person name="Reynolds H.T."/>
            <person name="Vijayakumar V."/>
            <person name="Gluck-Thaler E."/>
            <person name="Korotkin H.B."/>
            <person name="Matheny P.B."/>
            <person name="Slot J.C."/>
        </authorList>
    </citation>
    <scope>NUCLEOTIDE SEQUENCE [LARGE SCALE GENOMIC DNA]</scope>
    <source>
        <strain evidence="14 15">SRW20</strain>
    </source>
</reference>
<dbReference type="InterPro" id="IPR003439">
    <property type="entry name" value="ABC_transporter-like_ATP-bd"/>
</dbReference>
<feature type="transmembrane region" description="Helical" evidence="11">
    <location>
        <begin position="131"/>
        <end position="149"/>
    </location>
</feature>
<evidence type="ECO:0000256" key="11">
    <source>
        <dbReference type="SAM" id="Phobius"/>
    </source>
</evidence>
<comment type="subcellular location">
    <subcellularLocation>
        <location evidence="1">Membrane</location>
        <topology evidence="1">Multi-pass membrane protein</topology>
    </subcellularLocation>
</comment>
<feature type="region of interest" description="Disordered" evidence="10">
    <location>
        <begin position="377"/>
        <end position="480"/>
    </location>
</feature>
<dbReference type="OrthoDB" id="6500128at2759"/>
<evidence type="ECO:0008006" key="16">
    <source>
        <dbReference type="Google" id="ProtNLM"/>
    </source>
</evidence>
<keyword evidence="15" id="KW-1185">Reference proteome</keyword>
<evidence type="ECO:0000256" key="10">
    <source>
        <dbReference type="SAM" id="MobiDB-lite"/>
    </source>
</evidence>
<comment type="caution">
    <text evidence="14">The sequence shown here is derived from an EMBL/GenBank/DDBJ whole genome shotgun (WGS) entry which is preliminary data.</text>
</comment>
<dbReference type="InterPro" id="IPR050173">
    <property type="entry name" value="ABC_transporter_C-like"/>
</dbReference>
<dbReference type="Proteomes" id="UP000284706">
    <property type="component" value="Unassembled WGS sequence"/>
</dbReference>
<dbReference type="SMART" id="SM00382">
    <property type="entry name" value="AAA"/>
    <property type="match status" value="2"/>
</dbReference>
<evidence type="ECO:0000256" key="5">
    <source>
        <dbReference type="ARBA" id="ARBA00022741"/>
    </source>
</evidence>
<feature type="domain" description="ABC transporter" evidence="12">
    <location>
        <begin position="1342"/>
        <end position="1605"/>
    </location>
</feature>
<feature type="transmembrane region" description="Helical" evidence="11">
    <location>
        <begin position="531"/>
        <end position="549"/>
    </location>
</feature>
<evidence type="ECO:0000256" key="3">
    <source>
        <dbReference type="ARBA" id="ARBA00022692"/>
    </source>
</evidence>
<evidence type="ECO:0000313" key="15">
    <source>
        <dbReference type="Proteomes" id="UP000284706"/>
    </source>
</evidence>
<accession>A0A409Y350</accession>
<feature type="domain" description="ABC transporter" evidence="12">
    <location>
        <begin position="715"/>
        <end position="967"/>
    </location>
</feature>
<keyword evidence="3 11" id="KW-0812">Transmembrane</keyword>
<feature type="transmembrane region" description="Helical" evidence="11">
    <location>
        <begin position="61"/>
        <end position="84"/>
    </location>
</feature>
<feature type="transmembrane region" description="Helical" evidence="11">
    <location>
        <begin position="283"/>
        <end position="301"/>
    </location>
</feature>
<feature type="transmembrane region" description="Helical" evidence="11">
    <location>
        <begin position="1250"/>
        <end position="1270"/>
    </location>
</feature>
<evidence type="ECO:0000256" key="4">
    <source>
        <dbReference type="ARBA" id="ARBA00022737"/>
    </source>
</evidence>
<dbReference type="InterPro" id="IPR036640">
    <property type="entry name" value="ABC1_TM_sf"/>
</dbReference>
<feature type="transmembrane region" description="Helical" evidence="11">
    <location>
        <begin position="321"/>
        <end position="338"/>
    </location>
</feature>
<dbReference type="FunCoup" id="A0A409Y350">
    <property type="interactions" value="37"/>
</dbReference>
<keyword evidence="5" id="KW-0547">Nucleotide-binding</keyword>
<feature type="compositionally biased region" description="Basic and acidic residues" evidence="10">
    <location>
        <begin position="407"/>
        <end position="426"/>
    </location>
</feature>
<dbReference type="InterPro" id="IPR003593">
    <property type="entry name" value="AAA+_ATPase"/>
</dbReference>
<feature type="transmembrane region" description="Helical" evidence="11">
    <location>
        <begin position="1022"/>
        <end position="1045"/>
    </location>
</feature>
<dbReference type="CDD" id="cd03250">
    <property type="entry name" value="ABCC_MRP_domain1"/>
    <property type="match status" value="1"/>
</dbReference>
<proteinExistence type="predicted"/>
<keyword evidence="2" id="KW-0813">Transport</keyword>
<dbReference type="PANTHER" id="PTHR24223:SF356">
    <property type="entry name" value="ATP-BINDING CASSETTE TRANSPORTER ABC4"/>
    <property type="match status" value="1"/>
</dbReference>
<keyword evidence="6" id="KW-0067">ATP-binding</keyword>
<keyword evidence="8 11" id="KW-0472">Membrane</keyword>
<dbReference type="EMBL" id="NHYE01001257">
    <property type="protein sequence ID" value="PPQ97412.1"/>
    <property type="molecule type" value="Genomic_DNA"/>
</dbReference>
<dbReference type="PROSITE" id="PS50893">
    <property type="entry name" value="ABC_TRANSPORTER_2"/>
    <property type="match status" value="2"/>
</dbReference>
<dbReference type="Gene3D" id="1.20.1560.10">
    <property type="entry name" value="ABC transporter type 1, transmembrane domain"/>
    <property type="match status" value="3"/>
</dbReference>
<evidence type="ECO:0000259" key="12">
    <source>
        <dbReference type="PROSITE" id="PS50893"/>
    </source>
</evidence>
<feature type="transmembrane region" description="Helical" evidence="11">
    <location>
        <begin position="1166"/>
        <end position="1185"/>
    </location>
</feature>
<feature type="domain" description="ABC transmembrane type-1" evidence="13">
    <location>
        <begin position="283"/>
        <end position="672"/>
    </location>
</feature>
<dbReference type="CDD" id="cd03244">
    <property type="entry name" value="ABCC_MRP_domain2"/>
    <property type="match status" value="1"/>
</dbReference>
<gene>
    <name evidence="14" type="ORF">CVT26_006796</name>
</gene>
<feature type="transmembrane region" description="Helical" evidence="11">
    <location>
        <begin position="505"/>
        <end position="525"/>
    </location>
</feature>
<dbReference type="Pfam" id="PF00664">
    <property type="entry name" value="ABC_membrane"/>
    <property type="match status" value="2"/>
</dbReference>
<dbReference type="Pfam" id="PF00005">
    <property type="entry name" value="ABC_tran"/>
    <property type="match status" value="2"/>
</dbReference>
<dbReference type="PANTHER" id="PTHR24223">
    <property type="entry name" value="ATP-BINDING CASSETTE SUB-FAMILY C"/>
    <property type="match status" value="1"/>
</dbReference>
<dbReference type="GO" id="GO:0140359">
    <property type="term" value="F:ABC-type transporter activity"/>
    <property type="evidence" value="ECO:0007669"/>
    <property type="project" value="InterPro"/>
</dbReference>
<dbReference type="GO" id="GO:0016020">
    <property type="term" value="C:membrane"/>
    <property type="evidence" value="ECO:0007669"/>
    <property type="project" value="UniProtKB-SubCell"/>
</dbReference>
<evidence type="ECO:0000256" key="7">
    <source>
        <dbReference type="ARBA" id="ARBA00022989"/>
    </source>
</evidence>
<dbReference type="PROSITE" id="PS50929">
    <property type="entry name" value="ABC_TM1F"/>
    <property type="match status" value="2"/>
</dbReference>
<dbReference type="InParanoid" id="A0A409Y350"/>
<dbReference type="CDD" id="cd18604">
    <property type="entry name" value="ABC_6TM_VMR1_D2_like"/>
    <property type="match status" value="1"/>
</dbReference>
<dbReference type="InterPro" id="IPR017871">
    <property type="entry name" value="ABC_transporter-like_CS"/>
</dbReference>
<evidence type="ECO:0000256" key="6">
    <source>
        <dbReference type="ARBA" id="ARBA00022840"/>
    </source>
</evidence>